<proteinExistence type="predicted"/>
<protein>
    <submittedName>
        <fullName evidence="1">Uncharacterized protein</fullName>
    </submittedName>
</protein>
<accession>A0A4C1Z1F1</accession>
<keyword evidence="2" id="KW-1185">Reference proteome</keyword>
<name>A0A4C1Z1F1_EUMVA</name>
<gene>
    <name evidence="1" type="ORF">EVAR_49834_1</name>
</gene>
<dbReference type="OrthoDB" id="10014409at2759"/>
<organism evidence="1 2">
    <name type="scientific">Eumeta variegata</name>
    <name type="common">Bagworm moth</name>
    <name type="synonym">Eumeta japonica</name>
    <dbReference type="NCBI Taxonomy" id="151549"/>
    <lineage>
        <taxon>Eukaryota</taxon>
        <taxon>Metazoa</taxon>
        <taxon>Ecdysozoa</taxon>
        <taxon>Arthropoda</taxon>
        <taxon>Hexapoda</taxon>
        <taxon>Insecta</taxon>
        <taxon>Pterygota</taxon>
        <taxon>Neoptera</taxon>
        <taxon>Endopterygota</taxon>
        <taxon>Lepidoptera</taxon>
        <taxon>Glossata</taxon>
        <taxon>Ditrysia</taxon>
        <taxon>Tineoidea</taxon>
        <taxon>Psychidae</taxon>
        <taxon>Oiketicinae</taxon>
        <taxon>Eumeta</taxon>
    </lineage>
</organism>
<dbReference type="AlphaFoldDB" id="A0A4C1Z1F1"/>
<sequence>MDELSVKCLLYSDDQVILATSTYELQETGSVPQKDKLNPYRIILLSVRLPVHPSVFQDPLFQEHVDVSS</sequence>
<dbReference type="Proteomes" id="UP000299102">
    <property type="component" value="Unassembled WGS sequence"/>
</dbReference>
<reference evidence="1 2" key="1">
    <citation type="journal article" date="2019" name="Commun. Biol.">
        <title>The bagworm genome reveals a unique fibroin gene that provides high tensile strength.</title>
        <authorList>
            <person name="Kono N."/>
            <person name="Nakamura H."/>
            <person name="Ohtoshi R."/>
            <person name="Tomita M."/>
            <person name="Numata K."/>
            <person name="Arakawa K."/>
        </authorList>
    </citation>
    <scope>NUCLEOTIDE SEQUENCE [LARGE SCALE GENOMIC DNA]</scope>
</reference>
<comment type="caution">
    <text evidence="1">The sequence shown here is derived from an EMBL/GenBank/DDBJ whole genome shotgun (WGS) entry which is preliminary data.</text>
</comment>
<evidence type="ECO:0000313" key="1">
    <source>
        <dbReference type="EMBL" id="GBP80669.1"/>
    </source>
</evidence>
<dbReference type="EMBL" id="BGZK01001474">
    <property type="protein sequence ID" value="GBP80669.1"/>
    <property type="molecule type" value="Genomic_DNA"/>
</dbReference>
<evidence type="ECO:0000313" key="2">
    <source>
        <dbReference type="Proteomes" id="UP000299102"/>
    </source>
</evidence>